<dbReference type="Proteomes" id="UP000239001">
    <property type="component" value="Unassembled WGS sequence"/>
</dbReference>
<dbReference type="GO" id="GO:0030288">
    <property type="term" value="C:outer membrane-bounded periplasmic space"/>
    <property type="evidence" value="ECO:0007669"/>
    <property type="project" value="TreeGrafter"/>
</dbReference>
<feature type="domain" description="SH3b" evidence="3">
    <location>
        <begin position="228"/>
        <end position="288"/>
    </location>
</feature>
<dbReference type="RefSeq" id="WP_106455070.1">
    <property type="nucleotide sequence ID" value="NZ_PXOH01000001.1"/>
</dbReference>
<dbReference type="OrthoDB" id="9772024at2"/>
<dbReference type="SUPFAM" id="SSF53187">
    <property type="entry name" value="Zn-dependent exopeptidases"/>
    <property type="match status" value="1"/>
</dbReference>
<dbReference type="PANTHER" id="PTHR30404:SF0">
    <property type="entry name" value="N-ACETYLMURAMOYL-L-ALANINE AMIDASE AMIC"/>
    <property type="match status" value="1"/>
</dbReference>
<keyword evidence="6" id="KW-1185">Reference proteome</keyword>
<name>A0A2T1M3Q0_9CHRO</name>
<proteinExistence type="predicted"/>
<dbReference type="GO" id="GO:0009253">
    <property type="term" value="P:peptidoglycan catabolic process"/>
    <property type="evidence" value="ECO:0007669"/>
    <property type="project" value="InterPro"/>
</dbReference>
<feature type="domain" description="MurNAc-LAA" evidence="4">
    <location>
        <begin position="471"/>
        <end position="583"/>
    </location>
</feature>
<organism evidence="5 6">
    <name type="scientific">Aphanothece hegewaldii CCALA 016</name>
    <dbReference type="NCBI Taxonomy" id="2107694"/>
    <lineage>
        <taxon>Bacteria</taxon>
        <taxon>Bacillati</taxon>
        <taxon>Cyanobacteriota</taxon>
        <taxon>Cyanophyceae</taxon>
        <taxon>Oscillatoriophycideae</taxon>
        <taxon>Chroococcales</taxon>
        <taxon>Aphanothecaceae</taxon>
        <taxon>Aphanothece</taxon>
    </lineage>
</organism>
<dbReference type="Gene3D" id="3.40.630.40">
    <property type="entry name" value="Zn-dependent exopeptidases"/>
    <property type="match status" value="1"/>
</dbReference>
<evidence type="ECO:0000259" key="3">
    <source>
        <dbReference type="SMART" id="SM00287"/>
    </source>
</evidence>
<gene>
    <name evidence="5" type="ORF">C7H19_01275</name>
</gene>
<dbReference type="InterPro" id="IPR050695">
    <property type="entry name" value="N-acetylmuramoyl_amidase_3"/>
</dbReference>
<dbReference type="GO" id="GO:0008745">
    <property type="term" value="F:N-acetylmuramoyl-L-alanine amidase activity"/>
    <property type="evidence" value="ECO:0007669"/>
    <property type="project" value="InterPro"/>
</dbReference>
<dbReference type="EMBL" id="PXOH01000001">
    <property type="protein sequence ID" value="PSF39448.1"/>
    <property type="molecule type" value="Genomic_DNA"/>
</dbReference>
<dbReference type="Gene3D" id="2.30.30.40">
    <property type="entry name" value="SH3 Domains"/>
    <property type="match status" value="1"/>
</dbReference>
<accession>A0A2T1M3Q0</accession>
<dbReference type="InterPro" id="IPR003646">
    <property type="entry name" value="SH3-like_bac-type"/>
</dbReference>
<evidence type="ECO:0000313" key="5">
    <source>
        <dbReference type="EMBL" id="PSF39448.1"/>
    </source>
</evidence>
<dbReference type="PANTHER" id="PTHR30404">
    <property type="entry name" value="N-ACETYLMURAMOYL-L-ALANINE AMIDASE"/>
    <property type="match status" value="1"/>
</dbReference>
<evidence type="ECO:0000256" key="1">
    <source>
        <dbReference type="ARBA" id="ARBA00022801"/>
    </source>
</evidence>
<comment type="caution">
    <text evidence="5">The sequence shown here is derived from an EMBL/GenBank/DDBJ whole genome shotgun (WGS) entry which is preliminary data.</text>
</comment>
<dbReference type="Pfam" id="PF01520">
    <property type="entry name" value="Amidase_3"/>
    <property type="match status" value="1"/>
</dbReference>
<evidence type="ECO:0000256" key="2">
    <source>
        <dbReference type="ARBA" id="ARBA00023316"/>
    </source>
</evidence>
<dbReference type="CDD" id="cd02696">
    <property type="entry name" value="MurNAc-LAA"/>
    <property type="match status" value="1"/>
</dbReference>
<keyword evidence="1" id="KW-0378">Hydrolase</keyword>
<reference evidence="5 6" key="1">
    <citation type="submission" date="2018-03" db="EMBL/GenBank/DDBJ databases">
        <title>The ancient ancestry and fast evolution of plastids.</title>
        <authorList>
            <person name="Moore K.R."/>
            <person name="Magnabosco C."/>
            <person name="Momper L."/>
            <person name="Gold D.A."/>
            <person name="Bosak T."/>
            <person name="Fournier G.P."/>
        </authorList>
    </citation>
    <scope>NUCLEOTIDE SEQUENCE [LARGE SCALE GENOMIC DNA]</scope>
    <source>
        <strain evidence="5 6">CCALA 016</strain>
    </source>
</reference>
<dbReference type="AlphaFoldDB" id="A0A2T1M3Q0"/>
<sequence length="591" mass="65847">MRKFIKLFVLALLLIVFSPMVTLLAQSEQAFYLAYPPNNHQTVADQIFFIGSASPNHPVTINNQKIQRSKTGNFAPSFPLKMGVNTFTIRSNNQTIQRQITRISNLPEIPTGAKFSANSLTPNQNITRLTGELVCLSAYALKNVQISVNIANQNINLNPQSNSVQLPANSAVLTARNQPNVAQNILQYQGCTTFENSGNLGKPIYTITGDNKTVNQTAKGEIEIITTSQVQVVEIISDAGITRTGPSTDYSRLTPLPKGTKASVTGTEGDWLRLDYGAWINRQETQFIPNAIPPQSIVRGISSQNTENATKIIFPLENPVPINIKQQDHKFILTLYNTTAQTDTIYLVENQIIKRLDWQQINPTKVEYTFNLNLAQQWGYEVGYEGTSLILSLRHPPQLLDKINRNLAGVSILLDPGHGGKETGAIGPTGYSEKEINLVVSQLLKKELIKRGATVYLTRETDEELSLNERVAMINRIKPTLSISIHYNALPDSGDALNTDGIGAFWYHPQAHDLAVFLHNYLTKTLNRPSYGVYWNNLALTRPHIAPSVLLELGFMINPTEFEWIINQKEQIKLAEALADGITEWFYQVVP</sequence>
<reference evidence="5 6" key="2">
    <citation type="submission" date="2018-03" db="EMBL/GenBank/DDBJ databases">
        <authorList>
            <person name="Keele B.F."/>
        </authorList>
    </citation>
    <scope>NUCLEOTIDE SEQUENCE [LARGE SCALE GENOMIC DNA]</scope>
    <source>
        <strain evidence="5 6">CCALA 016</strain>
    </source>
</reference>
<evidence type="ECO:0000313" key="6">
    <source>
        <dbReference type="Proteomes" id="UP000239001"/>
    </source>
</evidence>
<dbReference type="GO" id="GO:0071555">
    <property type="term" value="P:cell wall organization"/>
    <property type="evidence" value="ECO:0007669"/>
    <property type="project" value="UniProtKB-KW"/>
</dbReference>
<dbReference type="SMART" id="SM00646">
    <property type="entry name" value="Ami_3"/>
    <property type="match status" value="1"/>
</dbReference>
<protein>
    <submittedName>
        <fullName evidence="5">N-acetylmuramoyl-L-alanine amidase</fullName>
    </submittedName>
</protein>
<evidence type="ECO:0000259" key="4">
    <source>
        <dbReference type="SMART" id="SM00646"/>
    </source>
</evidence>
<keyword evidence="2" id="KW-0961">Cell wall biogenesis/degradation</keyword>
<dbReference type="InterPro" id="IPR002508">
    <property type="entry name" value="MurNAc-LAA_cat"/>
</dbReference>
<dbReference type="SMART" id="SM00287">
    <property type="entry name" value="SH3b"/>
    <property type="match status" value="1"/>
</dbReference>